<keyword evidence="9" id="KW-1185">Reference proteome</keyword>
<reference evidence="9" key="1">
    <citation type="submission" date="2022-10" db="EMBL/GenBank/DDBJ databases">
        <title>Genome assembly of Pristionchus species.</title>
        <authorList>
            <person name="Yoshida K."/>
            <person name="Sommer R.J."/>
        </authorList>
    </citation>
    <scope>NUCLEOTIDE SEQUENCE [LARGE SCALE GENOMIC DNA]</scope>
    <source>
        <strain evidence="9">RS5460</strain>
    </source>
</reference>
<dbReference type="InterPro" id="IPR034732">
    <property type="entry name" value="EPHD"/>
</dbReference>
<evidence type="ECO:0000256" key="3">
    <source>
        <dbReference type="ARBA" id="ARBA00022771"/>
    </source>
</evidence>
<feature type="non-terminal residue" evidence="8">
    <location>
        <position position="1"/>
    </location>
</feature>
<protein>
    <recommendedName>
        <fullName evidence="10">PHD finger motif containing protein</fullName>
    </recommendedName>
</protein>
<dbReference type="InterPro" id="IPR011011">
    <property type="entry name" value="Znf_FYVE_PHD"/>
</dbReference>
<sequence length="224" mass="25657">KATSTDNIVLHQAEFKPLDYVMKARSYSLPEKFVKYEPNNAEQMDNRVEYEMDEEDLSWLEEENKRRELKKMKKIEEEEFELVVDRLEKKSYLKNPPLTAEESDDKHGGCCICGKAEFRDANVILYCGLCQIGVHQVCYGAHHVSEANWLCRKCKLAPEEVVRCELCPLRGGALKPTTEGKWADVSCAVWLPEVHIDNAIPFKAIEGVDEALRSSEQLRCSVCK</sequence>
<dbReference type="SUPFAM" id="SSF57903">
    <property type="entry name" value="FYVE/PHD zinc finger"/>
    <property type="match status" value="1"/>
</dbReference>
<dbReference type="Pfam" id="PF13831">
    <property type="entry name" value="PHD_2"/>
    <property type="match status" value="1"/>
</dbReference>
<dbReference type="InterPro" id="IPR001965">
    <property type="entry name" value="Znf_PHD"/>
</dbReference>
<feature type="domain" description="PHD-type" evidence="7">
    <location>
        <begin position="161"/>
        <end position="224"/>
    </location>
</feature>
<keyword evidence="3 5" id="KW-0863">Zinc-finger</keyword>
<evidence type="ECO:0000256" key="4">
    <source>
        <dbReference type="ARBA" id="ARBA00022833"/>
    </source>
</evidence>
<comment type="caution">
    <text evidence="8">The sequence shown here is derived from an EMBL/GenBank/DDBJ whole genome shotgun (WGS) entry which is preliminary data.</text>
</comment>
<evidence type="ECO:0000259" key="7">
    <source>
        <dbReference type="PROSITE" id="PS51805"/>
    </source>
</evidence>
<dbReference type="GO" id="GO:0008270">
    <property type="term" value="F:zinc ion binding"/>
    <property type="evidence" value="ECO:0007669"/>
    <property type="project" value="UniProtKB-KW"/>
</dbReference>
<dbReference type="EMBL" id="BTRK01000006">
    <property type="protein sequence ID" value="GMR57761.1"/>
    <property type="molecule type" value="Genomic_DNA"/>
</dbReference>
<gene>
    <name evidence="8" type="ORF">PMAYCL1PPCAC_27956</name>
</gene>
<dbReference type="PROSITE" id="PS50016">
    <property type="entry name" value="ZF_PHD_2"/>
    <property type="match status" value="1"/>
</dbReference>
<evidence type="ECO:0008006" key="10">
    <source>
        <dbReference type="Google" id="ProtNLM"/>
    </source>
</evidence>
<evidence type="ECO:0000256" key="2">
    <source>
        <dbReference type="ARBA" id="ARBA00022737"/>
    </source>
</evidence>
<proteinExistence type="predicted"/>
<dbReference type="GO" id="GO:0006357">
    <property type="term" value="P:regulation of transcription by RNA polymerase II"/>
    <property type="evidence" value="ECO:0007669"/>
    <property type="project" value="TreeGrafter"/>
</dbReference>
<dbReference type="Pfam" id="PF10513">
    <property type="entry name" value="EPL1"/>
    <property type="match status" value="1"/>
</dbReference>
<evidence type="ECO:0000313" key="9">
    <source>
        <dbReference type="Proteomes" id="UP001328107"/>
    </source>
</evidence>
<dbReference type="Gene3D" id="3.30.40.10">
    <property type="entry name" value="Zinc/RING finger domain, C3HC4 (zinc finger)"/>
    <property type="match status" value="2"/>
</dbReference>
<feature type="domain" description="PHD-type" evidence="6">
    <location>
        <begin position="107"/>
        <end position="157"/>
    </location>
</feature>
<dbReference type="InterPro" id="IPR013083">
    <property type="entry name" value="Znf_RING/FYVE/PHD"/>
</dbReference>
<keyword evidence="1" id="KW-0479">Metal-binding</keyword>
<dbReference type="InterPro" id="IPR019787">
    <property type="entry name" value="Znf_PHD-finger"/>
</dbReference>
<dbReference type="Pfam" id="PF13832">
    <property type="entry name" value="zf-HC5HC2H_2"/>
    <property type="match status" value="1"/>
</dbReference>
<evidence type="ECO:0000256" key="1">
    <source>
        <dbReference type="ARBA" id="ARBA00022723"/>
    </source>
</evidence>
<dbReference type="PANTHER" id="PTHR13793">
    <property type="entry name" value="PHD FINGER PROTEINS"/>
    <property type="match status" value="1"/>
</dbReference>
<dbReference type="PANTHER" id="PTHR13793:SF107">
    <property type="entry name" value="BROMODOMAIN-CONTAINING PROTEIN HOMOLOG"/>
    <property type="match status" value="1"/>
</dbReference>
<keyword evidence="4" id="KW-0862">Zinc</keyword>
<dbReference type="AlphaFoldDB" id="A0AAN5D7D6"/>
<feature type="non-terminal residue" evidence="8">
    <location>
        <position position="224"/>
    </location>
</feature>
<dbReference type="PROSITE" id="PS51805">
    <property type="entry name" value="EPHD"/>
    <property type="match status" value="1"/>
</dbReference>
<name>A0AAN5D7D6_9BILA</name>
<evidence type="ECO:0000259" key="6">
    <source>
        <dbReference type="PROSITE" id="PS50016"/>
    </source>
</evidence>
<dbReference type="InterPro" id="IPR019786">
    <property type="entry name" value="Zinc_finger_PHD-type_CS"/>
</dbReference>
<dbReference type="SMART" id="SM00249">
    <property type="entry name" value="PHD"/>
    <property type="match status" value="1"/>
</dbReference>
<accession>A0AAN5D7D6</accession>
<evidence type="ECO:0000256" key="5">
    <source>
        <dbReference type="PROSITE-ProRule" id="PRU00146"/>
    </source>
</evidence>
<dbReference type="PROSITE" id="PS01359">
    <property type="entry name" value="ZF_PHD_1"/>
    <property type="match status" value="1"/>
</dbReference>
<dbReference type="InterPro" id="IPR019542">
    <property type="entry name" value="Enhancer_polycomb-like_N"/>
</dbReference>
<dbReference type="InterPro" id="IPR050701">
    <property type="entry name" value="Histone_Mod_Regulator"/>
</dbReference>
<evidence type="ECO:0000313" key="8">
    <source>
        <dbReference type="EMBL" id="GMR57761.1"/>
    </source>
</evidence>
<keyword evidence="2" id="KW-0677">Repeat</keyword>
<dbReference type="Proteomes" id="UP001328107">
    <property type="component" value="Unassembled WGS sequence"/>
</dbReference>
<organism evidence="8 9">
    <name type="scientific">Pristionchus mayeri</name>
    <dbReference type="NCBI Taxonomy" id="1317129"/>
    <lineage>
        <taxon>Eukaryota</taxon>
        <taxon>Metazoa</taxon>
        <taxon>Ecdysozoa</taxon>
        <taxon>Nematoda</taxon>
        <taxon>Chromadorea</taxon>
        <taxon>Rhabditida</taxon>
        <taxon>Rhabditina</taxon>
        <taxon>Diplogasteromorpha</taxon>
        <taxon>Diplogasteroidea</taxon>
        <taxon>Neodiplogasteridae</taxon>
        <taxon>Pristionchus</taxon>
    </lineage>
</organism>